<protein>
    <submittedName>
        <fullName evidence="2">Uncharacterized protein</fullName>
    </submittedName>
</protein>
<dbReference type="AlphaFoldDB" id="A0A0E9QBJ0"/>
<name>A0A0E9QBJ0_ANGAN</name>
<evidence type="ECO:0000256" key="1">
    <source>
        <dbReference type="SAM" id="MobiDB-lite"/>
    </source>
</evidence>
<evidence type="ECO:0000313" key="2">
    <source>
        <dbReference type="EMBL" id="JAH14144.1"/>
    </source>
</evidence>
<accession>A0A0E9QBJ0</accession>
<sequence length="21" mass="2397">MGLREATMRNLHTRPPSDSVK</sequence>
<reference evidence="2" key="1">
    <citation type="submission" date="2014-11" db="EMBL/GenBank/DDBJ databases">
        <authorList>
            <person name="Amaro Gonzalez C."/>
        </authorList>
    </citation>
    <scope>NUCLEOTIDE SEQUENCE</scope>
</reference>
<feature type="region of interest" description="Disordered" evidence="1">
    <location>
        <begin position="1"/>
        <end position="21"/>
    </location>
</feature>
<dbReference type="EMBL" id="GBXM01094433">
    <property type="protein sequence ID" value="JAH14144.1"/>
    <property type="molecule type" value="Transcribed_RNA"/>
</dbReference>
<organism evidence="2">
    <name type="scientific">Anguilla anguilla</name>
    <name type="common">European freshwater eel</name>
    <name type="synonym">Muraena anguilla</name>
    <dbReference type="NCBI Taxonomy" id="7936"/>
    <lineage>
        <taxon>Eukaryota</taxon>
        <taxon>Metazoa</taxon>
        <taxon>Chordata</taxon>
        <taxon>Craniata</taxon>
        <taxon>Vertebrata</taxon>
        <taxon>Euteleostomi</taxon>
        <taxon>Actinopterygii</taxon>
        <taxon>Neopterygii</taxon>
        <taxon>Teleostei</taxon>
        <taxon>Anguilliformes</taxon>
        <taxon>Anguillidae</taxon>
        <taxon>Anguilla</taxon>
    </lineage>
</organism>
<reference evidence="2" key="2">
    <citation type="journal article" date="2015" name="Fish Shellfish Immunol.">
        <title>Early steps in the European eel (Anguilla anguilla)-Vibrio vulnificus interaction in the gills: Role of the RtxA13 toxin.</title>
        <authorList>
            <person name="Callol A."/>
            <person name="Pajuelo D."/>
            <person name="Ebbesson L."/>
            <person name="Teles M."/>
            <person name="MacKenzie S."/>
            <person name="Amaro C."/>
        </authorList>
    </citation>
    <scope>NUCLEOTIDE SEQUENCE</scope>
</reference>
<proteinExistence type="predicted"/>